<dbReference type="InterPro" id="IPR052018">
    <property type="entry name" value="PHP_domain"/>
</dbReference>
<dbReference type="Gene3D" id="1.10.150.650">
    <property type="match status" value="1"/>
</dbReference>
<dbReference type="PANTHER" id="PTHR42924:SF3">
    <property type="entry name" value="POLYMERASE_HISTIDINOL PHOSPHATASE N-TERMINAL DOMAIN-CONTAINING PROTEIN"/>
    <property type="match status" value="1"/>
</dbReference>
<dbReference type="Gene3D" id="3.20.20.140">
    <property type="entry name" value="Metal-dependent hydrolases"/>
    <property type="match status" value="1"/>
</dbReference>
<feature type="domain" description="Polymerase/histidinol phosphatase N-terminal" evidence="1">
    <location>
        <begin position="14"/>
        <end position="78"/>
    </location>
</feature>
<evidence type="ECO:0000259" key="1">
    <source>
        <dbReference type="SMART" id="SM00481"/>
    </source>
</evidence>
<proteinExistence type="predicted"/>
<sequence>MSGTRSPRTGGRRVDLHSHTFFSDGQLSPEELVEHAASRQVVTLGVTDHDTVEGIARALAAGEGRVRIVPGIEISSTLDGHDLHILGYFIDALSESLLERLAAFRDERRQRALAIMDRLRTLGGPVDEHAVFAAAEPGVVGRPHVAHALVRAGHVPSVDVAFQQYLGARGSAFVQRPAFHSEDAIACIREAGVASVLAHPGAHLAVHIVERLKDAGLDGIEVWHPVHGGNAVRHWRETAQRLQLIPSGGSDFHGTHRGAGLGDMPVPERTVEMLQAASRR</sequence>
<dbReference type="Pfam" id="PF02811">
    <property type="entry name" value="PHP"/>
    <property type="match status" value="1"/>
</dbReference>
<comment type="caution">
    <text evidence="2">The sequence shown here is derived from an EMBL/GenBank/DDBJ whole genome shotgun (WGS) entry which is preliminary data.</text>
</comment>
<accession>A0A933WAT6</accession>
<dbReference type="AlphaFoldDB" id="A0A933WAT6"/>
<protein>
    <submittedName>
        <fullName evidence="2">PHP domain-containing protein</fullName>
    </submittedName>
</protein>
<dbReference type="Proteomes" id="UP000696931">
    <property type="component" value="Unassembled WGS sequence"/>
</dbReference>
<dbReference type="EMBL" id="JACRIW010000058">
    <property type="protein sequence ID" value="MBI5169619.1"/>
    <property type="molecule type" value="Genomic_DNA"/>
</dbReference>
<dbReference type="GO" id="GO:0035312">
    <property type="term" value="F:5'-3' DNA exonuclease activity"/>
    <property type="evidence" value="ECO:0007669"/>
    <property type="project" value="TreeGrafter"/>
</dbReference>
<dbReference type="SMART" id="SM00481">
    <property type="entry name" value="POLIIIAc"/>
    <property type="match status" value="1"/>
</dbReference>
<dbReference type="SUPFAM" id="SSF89550">
    <property type="entry name" value="PHP domain-like"/>
    <property type="match status" value="1"/>
</dbReference>
<dbReference type="InterPro" id="IPR003141">
    <property type="entry name" value="Pol/His_phosphatase_N"/>
</dbReference>
<name>A0A933WAT6_UNCEI</name>
<dbReference type="PANTHER" id="PTHR42924">
    <property type="entry name" value="EXONUCLEASE"/>
    <property type="match status" value="1"/>
</dbReference>
<evidence type="ECO:0000313" key="3">
    <source>
        <dbReference type="Proteomes" id="UP000696931"/>
    </source>
</evidence>
<evidence type="ECO:0000313" key="2">
    <source>
        <dbReference type="EMBL" id="MBI5169619.1"/>
    </source>
</evidence>
<dbReference type="InterPro" id="IPR016195">
    <property type="entry name" value="Pol/histidinol_Pase-like"/>
</dbReference>
<reference evidence="2" key="1">
    <citation type="submission" date="2020-07" db="EMBL/GenBank/DDBJ databases">
        <title>Huge and variable diversity of episymbiotic CPR bacteria and DPANN archaea in groundwater ecosystems.</title>
        <authorList>
            <person name="He C.Y."/>
            <person name="Keren R."/>
            <person name="Whittaker M."/>
            <person name="Farag I.F."/>
            <person name="Doudna J."/>
            <person name="Cate J.H.D."/>
            <person name="Banfield J.F."/>
        </authorList>
    </citation>
    <scope>NUCLEOTIDE SEQUENCE</scope>
    <source>
        <strain evidence="2">NC_groundwater_1813_Pr3_B-0.1um_71_17</strain>
    </source>
</reference>
<gene>
    <name evidence="2" type="ORF">HZA61_09040</name>
</gene>
<dbReference type="CDD" id="cd07438">
    <property type="entry name" value="PHP_HisPPase_AMP"/>
    <property type="match status" value="1"/>
</dbReference>
<dbReference type="InterPro" id="IPR004013">
    <property type="entry name" value="PHP_dom"/>
</dbReference>
<dbReference type="GO" id="GO:0004534">
    <property type="term" value="F:5'-3' RNA exonuclease activity"/>
    <property type="evidence" value="ECO:0007669"/>
    <property type="project" value="TreeGrafter"/>
</dbReference>
<organism evidence="2 3">
    <name type="scientific">Eiseniibacteriota bacterium</name>
    <dbReference type="NCBI Taxonomy" id="2212470"/>
    <lineage>
        <taxon>Bacteria</taxon>
        <taxon>Candidatus Eiseniibacteriota</taxon>
    </lineage>
</organism>